<name>A0A8D0BMA5_SALMN</name>
<organism evidence="1 2">
    <name type="scientific">Salvator merianae</name>
    <name type="common">Argentine black and white tegu</name>
    <name type="synonym">Tupinambis merianae</name>
    <dbReference type="NCBI Taxonomy" id="96440"/>
    <lineage>
        <taxon>Eukaryota</taxon>
        <taxon>Metazoa</taxon>
        <taxon>Chordata</taxon>
        <taxon>Craniata</taxon>
        <taxon>Vertebrata</taxon>
        <taxon>Euteleostomi</taxon>
        <taxon>Lepidosauria</taxon>
        <taxon>Squamata</taxon>
        <taxon>Bifurcata</taxon>
        <taxon>Unidentata</taxon>
        <taxon>Episquamata</taxon>
        <taxon>Laterata</taxon>
        <taxon>Teiioidea</taxon>
        <taxon>Teiidae</taxon>
        <taxon>Salvator</taxon>
    </lineage>
</organism>
<protein>
    <submittedName>
        <fullName evidence="1">Uncharacterized protein</fullName>
    </submittedName>
</protein>
<sequence length="211" mass="21537">MLLLNVPGVVLPLEALELVEGRVGGLAEQDGHALGLLGLGEQHGVAAQDHRLVLHLVPVDPGEDLGVAAVGHAVGDAVQQVGVAGAAGALLGCARDPSLLPPPPPPTQVLEHVGTRAAGNPFFPSRRSEAGVWGQVGAGGHLKKLTQPPPGGPRCCQRGTRLGIGVLLREGSLSPTPVAGKKPESFVLLTWGPLSGKKPCPAEHPGPCEKW</sequence>
<proteinExistence type="predicted"/>
<evidence type="ECO:0000313" key="2">
    <source>
        <dbReference type="Proteomes" id="UP000694421"/>
    </source>
</evidence>
<keyword evidence="2" id="KW-1185">Reference proteome</keyword>
<reference evidence="1" key="2">
    <citation type="submission" date="2025-09" db="UniProtKB">
        <authorList>
            <consortium name="Ensembl"/>
        </authorList>
    </citation>
    <scope>IDENTIFICATION</scope>
</reference>
<dbReference type="GeneTree" id="ENSGT01030000234960"/>
<evidence type="ECO:0000313" key="1">
    <source>
        <dbReference type="Ensembl" id="ENSSMRP00000010025.1"/>
    </source>
</evidence>
<accession>A0A8D0BMA5</accession>
<reference evidence="1" key="1">
    <citation type="submission" date="2025-08" db="UniProtKB">
        <authorList>
            <consortium name="Ensembl"/>
        </authorList>
    </citation>
    <scope>IDENTIFICATION</scope>
</reference>
<dbReference type="AlphaFoldDB" id="A0A8D0BMA5"/>
<dbReference type="Proteomes" id="UP000694421">
    <property type="component" value="Unplaced"/>
</dbReference>
<dbReference type="Ensembl" id="ENSSMRT00000011683.1">
    <property type="protein sequence ID" value="ENSSMRP00000010025.1"/>
    <property type="gene ID" value="ENSSMRG00000007967.1"/>
</dbReference>